<evidence type="ECO:0000313" key="3">
    <source>
        <dbReference type="EMBL" id="TDK27139.1"/>
    </source>
</evidence>
<dbReference type="InterPro" id="IPR006015">
    <property type="entry name" value="Universal_stress_UspA"/>
</dbReference>
<dbReference type="CDD" id="cd00293">
    <property type="entry name" value="USP-like"/>
    <property type="match status" value="1"/>
</dbReference>
<feature type="domain" description="UspA" evidence="2">
    <location>
        <begin position="1"/>
        <end position="149"/>
    </location>
</feature>
<dbReference type="SUPFAM" id="SSF52402">
    <property type="entry name" value="Adenine nucleotide alpha hydrolases-like"/>
    <property type="match status" value="1"/>
</dbReference>
<comment type="similarity">
    <text evidence="1">Belongs to the universal stress protein A family.</text>
</comment>
<gene>
    <name evidence="3" type="ORF">E2F46_02690</name>
</gene>
<dbReference type="PANTHER" id="PTHR46268">
    <property type="entry name" value="STRESS RESPONSE PROTEIN NHAX"/>
    <property type="match status" value="1"/>
</dbReference>
<evidence type="ECO:0000313" key="4">
    <source>
        <dbReference type="Proteomes" id="UP000294796"/>
    </source>
</evidence>
<organism evidence="3 4">
    <name type="scientific">Luteimonas aestuarii</name>
    <dbReference type="NCBI Taxonomy" id="453837"/>
    <lineage>
        <taxon>Bacteria</taxon>
        <taxon>Pseudomonadati</taxon>
        <taxon>Pseudomonadota</taxon>
        <taxon>Gammaproteobacteria</taxon>
        <taxon>Lysobacterales</taxon>
        <taxon>Lysobacteraceae</taxon>
        <taxon>Luteimonas</taxon>
    </lineage>
</organism>
<dbReference type="EMBL" id="SMTF01000002">
    <property type="protein sequence ID" value="TDK27139.1"/>
    <property type="molecule type" value="Genomic_DNA"/>
</dbReference>
<sequence>MYKHILIATDGSELAGKGVDAGLALAQALAAKVILVTASEPWPVAMPGDPVAMATSAELQDRHRKAMRAEADVLLGNVRARASSAGVMLDAVFVPERAPADAILEVAAERGADLIVMASHGRTGLRKLLLGSQAQAVLGRSTLPVLVVR</sequence>
<dbReference type="InterPro" id="IPR014729">
    <property type="entry name" value="Rossmann-like_a/b/a_fold"/>
</dbReference>
<dbReference type="PRINTS" id="PR01438">
    <property type="entry name" value="UNVRSLSTRESS"/>
</dbReference>
<dbReference type="AlphaFoldDB" id="A0A4R5U0Q8"/>
<dbReference type="PANTHER" id="PTHR46268:SF15">
    <property type="entry name" value="UNIVERSAL STRESS PROTEIN HP_0031"/>
    <property type="match status" value="1"/>
</dbReference>
<evidence type="ECO:0000256" key="1">
    <source>
        <dbReference type="ARBA" id="ARBA00008791"/>
    </source>
</evidence>
<dbReference type="Pfam" id="PF00582">
    <property type="entry name" value="Usp"/>
    <property type="match status" value="1"/>
</dbReference>
<dbReference type="Proteomes" id="UP000294796">
    <property type="component" value="Unassembled WGS sequence"/>
</dbReference>
<comment type="caution">
    <text evidence="3">The sequence shown here is derived from an EMBL/GenBank/DDBJ whole genome shotgun (WGS) entry which is preliminary data.</text>
</comment>
<keyword evidence="4" id="KW-1185">Reference proteome</keyword>
<name>A0A4R5U0Q8_9GAMM</name>
<dbReference type="RefSeq" id="WP_133320639.1">
    <property type="nucleotide sequence ID" value="NZ_SMTF01000002.1"/>
</dbReference>
<dbReference type="InterPro" id="IPR006016">
    <property type="entry name" value="UspA"/>
</dbReference>
<protein>
    <submittedName>
        <fullName evidence="3">Universal stress protein</fullName>
    </submittedName>
</protein>
<accession>A0A4R5U0Q8</accession>
<reference evidence="3 4" key="1">
    <citation type="submission" date="2019-03" db="EMBL/GenBank/DDBJ databases">
        <title>Luteimonas zhaokaii sp.nov., isolated from the rectal contents of Plateau pika in Yushu, Qinghai Province, China.</title>
        <authorList>
            <person name="Zhang G."/>
        </authorList>
    </citation>
    <scope>NUCLEOTIDE SEQUENCE [LARGE SCALE GENOMIC DNA]</scope>
    <source>
        <strain evidence="3 4">B9</strain>
    </source>
</reference>
<dbReference type="Gene3D" id="3.40.50.620">
    <property type="entry name" value="HUPs"/>
    <property type="match status" value="1"/>
</dbReference>
<dbReference type="OrthoDB" id="9792500at2"/>
<evidence type="ECO:0000259" key="2">
    <source>
        <dbReference type="Pfam" id="PF00582"/>
    </source>
</evidence>
<proteinExistence type="inferred from homology"/>